<gene>
    <name evidence="4" type="ORF">B0J12DRAFT_699409</name>
</gene>
<comment type="similarity">
    <text evidence="1">Belongs to the short-chain dehydrogenases/reductases (SDR) family.</text>
</comment>
<evidence type="ECO:0000313" key="5">
    <source>
        <dbReference type="Proteomes" id="UP000774617"/>
    </source>
</evidence>
<dbReference type="InterPro" id="IPR020904">
    <property type="entry name" value="Sc_DH/Rdtase_CS"/>
</dbReference>
<accession>A0ABQ8GCC3</accession>
<evidence type="ECO:0000256" key="3">
    <source>
        <dbReference type="ARBA" id="ARBA00023002"/>
    </source>
</evidence>
<dbReference type="EMBL" id="JAGTJR010000012">
    <property type="protein sequence ID" value="KAH7051359.1"/>
    <property type="molecule type" value="Genomic_DNA"/>
</dbReference>
<protein>
    <recommendedName>
        <fullName evidence="6">Short-chain dehydrogenase/reductase SDR</fullName>
    </recommendedName>
</protein>
<evidence type="ECO:0008006" key="6">
    <source>
        <dbReference type="Google" id="ProtNLM"/>
    </source>
</evidence>
<keyword evidence="2" id="KW-0521">NADP</keyword>
<comment type="caution">
    <text evidence="4">The sequence shown here is derived from an EMBL/GenBank/DDBJ whole genome shotgun (WGS) entry which is preliminary data.</text>
</comment>
<dbReference type="Proteomes" id="UP000774617">
    <property type="component" value="Unassembled WGS sequence"/>
</dbReference>
<reference evidence="4 5" key="1">
    <citation type="journal article" date="2021" name="Nat. Commun.">
        <title>Genetic determinants of endophytism in the Arabidopsis root mycobiome.</title>
        <authorList>
            <person name="Mesny F."/>
            <person name="Miyauchi S."/>
            <person name="Thiergart T."/>
            <person name="Pickel B."/>
            <person name="Atanasova L."/>
            <person name="Karlsson M."/>
            <person name="Huettel B."/>
            <person name="Barry K.W."/>
            <person name="Haridas S."/>
            <person name="Chen C."/>
            <person name="Bauer D."/>
            <person name="Andreopoulos W."/>
            <person name="Pangilinan J."/>
            <person name="LaButti K."/>
            <person name="Riley R."/>
            <person name="Lipzen A."/>
            <person name="Clum A."/>
            <person name="Drula E."/>
            <person name="Henrissat B."/>
            <person name="Kohler A."/>
            <person name="Grigoriev I.V."/>
            <person name="Martin F.M."/>
            <person name="Hacquard S."/>
        </authorList>
    </citation>
    <scope>NUCLEOTIDE SEQUENCE [LARGE SCALE GENOMIC DNA]</scope>
    <source>
        <strain evidence="4 5">MPI-SDFR-AT-0080</strain>
    </source>
</reference>
<evidence type="ECO:0000256" key="2">
    <source>
        <dbReference type="ARBA" id="ARBA00022857"/>
    </source>
</evidence>
<keyword evidence="3" id="KW-0560">Oxidoreductase</keyword>
<dbReference type="Gene3D" id="3.40.50.720">
    <property type="entry name" value="NAD(P)-binding Rossmann-like Domain"/>
    <property type="match status" value="1"/>
</dbReference>
<proteinExistence type="inferred from homology"/>
<evidence type="ECO:0000313" key="4">
    <source>
        <dbReference type="EMBL" id="KAH7051359.1"/>
    </source>
</evidence>
<dbReference type="InterPro" id="IPR002347">
    <property type="entry name" value="SDR_fam"/>
</dbReference>
<keyword evidence="5" id="KW-1185">Reference proteome</keyword>
<dbReference type="PANTHER" id="PTHR43180:SF33">
    <property type="entry name" value="15-HYDROXYPROSTAGLANDIN DEHYDROGENASE [NAD(+)]-LIKE"/>
    <property type="match status" value="1"/>
</dbReference>
<dbReference type="InterPro" id="IPR036291">
    <property type="entry name" value="NAD(P)-bd_dom_sf"/>
</dbReference>
<name>A0ABQ8GCC3_9PEZI</name>
<dbReference type="PANTHER" id="PTHR43180">
    <property type="entry name" value="3-OXOACYL-(ACYL-CARRIER-PROTEIN) REDUCTASE (AFU_ORTHOLOGUE AFUA_6G11210)"/>
    <property type="match status" value="1"/>
</dbReference>
<dbReference type="Pfam" id="PF00106">
    <property type="entry name" value="adh_short"/>
    <property type="match status" value="2"/>
</dbReference>
<dbReference type="PROSITE" id="PS00061">
    <property type="entry name" value="ADH_SHORT"/>
    <property type="match status" value="1"/>
</dbReference>
<dbReference type="PRINTS" id="PR00081">
    <property type="entry name" value="GDHRDH"/>
</dbReference>
<sequence>MAPIPLSPALSIDDANTLLSAENLKGRNALITGGASGLGLAIGTAYAEKGAYVTLVDINEEDGKRHAADLQAKGLKVQFITTDVRSWEAQVAAFKAAIKFHPRRTLDIVVGGAGTFSEMFLQPDEPAITSLDVDPPKPPTDAWDVNAIGLAFTAKLAQLYFEMPASASATEEEGEGAPSQQGQPKSLLLIASLAAYFDIPLMAAYTSSKYGARGLLRNLRPIFAARGHRVNLMAPWIIPTAMTVEWMKIFRAVGAPEGNIGQAVTAAIRCAADPGVNGRAFCIGPHRIRDLEDDPKGLNGGKVMNEFLSQDVAGWAEQEKRMLAMMGFPE</sequence>
<organism evidence="4 5">
    <name type="scientific">Macrophomina phaseolina</name>
    <dbReference type="NCBI Taxonomy" id="35725"/>
    <lineage>
        <taxon>Eukaryota</taxon>
        <taxon>Fungi</taxon>
        <taxon>Dikarya</taxon>
        <taxon>Ascomycota</taxon>
        <taxon>Pezizomycotina</taxon>
        <taxon>Dothideomycetes</taxon>
        <taxon>Dothideomycetes incertae sedis</taxon>
        <taxon>Botryosphaeriales</taxon>
        <taxon>Botryosphaeriaceae</taxon>
        <taxon>Macrophomina</taxon>
    </lineage>
</organism>
<dbReference type="SUPFAM" id="SSF51735">
    <property type="entry name" value="NAD(P)-binding Rossmann-fold domains"/>
    <property type="match status" value="1"/>
</dbReference>
<evidence type="ECO:0000256" key="1">
    <source>
        <dbReference type="ARBA" id="ARBA00006484"/>
    </source>
</evidence>